<feature type="compositionally biased region" description="Basic and acidic residues" evidence="1">
    <location>
        <begin position="1"/>
        <end position="11"/>
    </location>
</feature>
<organism evidence="2 3">
    <name type="scientific">Zizania palustris</name>
    <name type="common">Northern wild rice</name>
    <dbReference type="NCBI Taxonomy" id="103762"/>
    <lineage>
        <taxon>Eukaryota</taxon>
        <taxon>Viridiplantae</taxon>
        <taxon>Streptophyta</taxon>
        <taxon>Embryophyta</taxon>
        <taxon>Tracheophyta</taxon>
        <taxon>Spermatophyta</taxon>
        <taxon>Magnoliopsida</taxon>
        <taxon>Liliopsida</taxon>
        <taxon>Poales</taxon>
        <taxon>Poaceae</taxon>
        <taxon>BOP clade</taxon>
        <taxon>Oryzoideae</taxon>
        <taxon>Oryzeae</taxon>
        <taxon>Zizaniinae</taxon>
        <taxon>Zizania</taxon>
    </lineage>
</organism>
<gene>
    <name evidence="2" type="ORF">GUJ93_ZPchr0006g45351</name>
</gene>
<evidence type="ECO:0000256" key="1">
    <source>
        <dbReference type="SAM" id="MobiDB-lite"/>
    </source>
</evidence>
<sequence>MADHVDGKICKEEEEEAAVKPTRSFRYEDYSTRRVFLRSYPLQWDWSPSPEEKRQAGQAAADKNGSAGGSAGEEEEEEEEEDGVESCGRRWKRQVAEAVVGWGEEKLLGLFSRVKKRLALYLIGCSYGHRPALPCKSVIRFPNRPRVRPTASLLSVDDEFYGLQQGTMPPCSSAPKGAAPCGCRPGGGAAAELAGRGGAGAGQGTEALRSWLGREAPALVGGGGGGA</sequence>
<keyword evidence="3" id="KW-1185">Reference proteome</keyword>
<dbReference type="AlphaFoldDB" id="A0A8J5W4I4"/>
<feature type="region of interest" description="Disordered" evidence="1">
    <location>
        <begin position="44"/>
        <end position="87"/>
    </location>
</feature>
<dbReference type="OrthoDB" id="1913089at2759"/>
<evidence type="ECO:0000313" key="3">
    <source>
        <dbReference type="Proteomes" id="UP000729402"/>
    </source>
</evidence>
<name>A0A8J5W4I4_ZIZPA</name>
<proteinExistence type="predicted"/>
<dbReference type="EMBL" id="JAAALK010000283">
    <property type="protein sequence ID" value="KAG8075829.1"/>
    <property type="molecule type" value="Genomic_DNA"/>
</dbReference>
<feature type="compositionally biased region" description="Acidic residues" evidence="1">
    <location>
        <begin position="72"/>
        <end position="84"/>
    </location>
</feature>
<protein>
    <submittedName>
        <fullName evidence="2">Uncharacterized protein</fullName>
    </submittedName>
</protein>
<reference evidence="2" key="1">
    <citation type="journal article" date="2021" name="bioRxiv">
        <title>Whole Genome Assembly and Annotation of Northern Wild Rice, Zizania palustris L., Supports a Whole Genome Duplication in the Zizania Genus.</title>
        <authorList>
            <person name="Haas M."/>
            <person name="Kono T."/>
            <person name="Macchietto M."/>
            <person name="Millas R."/>
            <person name="McGilp L."/>
            <person name="Shao M."/>
            <person name="Duquette J."/>
            <person name="Hirsch C.N."/>
            <person name="Kimball J."/>
        </authorList>
    </citation>
    <scope>NUCLEOTIDE SEQUENCE</scope>
    <source>
        <tissue evidence="2">Fresh leaf tissue</tissue>
    </source>
</reference>
<reference evidence="2" key="2">
    <citation type="submission" date="2021-02" db="EMBL/GenBank/DDBJ databases">
        <authorList>
            <person name="Kimball J.A."/>
            <person name="Haas M.W."/>
            <person name="Macchietto M."/>
            <person name="Kono T."/>
            <person name="Duquette J."/>
            <person name="Shao M."/>
        </authorList>
    </citation>
    <scope>NUCLEOTIDE SEQUENCE</scope>
    <source>
        <tissue evidence="2">Fresh leaf tissue</tissue>
    </source>
</reference>
<dbReference type="Proteomes" id="UP000729402">
    <property type="component" value="Unassembled WGS sequence"/>
</dbReference>
<accession>A0A8J5W4I4</accession>
<feature type="region of interest" description="Disordered" evidence="1">
    <location>
        <begin position="1"/>
        <end position="23"/>
    </location>
</feature>
<comment type="caution">
    <text evidence="2">The sequence shown here is derived from an EMBL/GenBank/DDBJ whole genome shotgun (WGS) entry which is preliminary data.</text>
</comment>
<evidence type="ECO:0000313" key="2">
    <source>
        <dbReference type="EMBL" id="KAG8075829.1"/>
    </source>
</evidence>